<accession>A0ABW1ZS34</accession>
<gene>
    <name evidence="2" type="ORF">ACFP90_25570</name>
</gene>
<organism evidence="2 3">
    <name type="scientific">Deinococcus multiflagellatus</name>
    <dbReference type="NCBI Taxonomy" id="1656887"/>
    <lineage>
        <taxon>Bacteria</taxon>
        <taxon>Thermotogati</taxon>
        <taxon>Deinococcota</taxon>
        <taxon>Deinococci</taxon>
        <taxon>Deinococcales</taxon>
        <taxon>Deinococcaceae</taxon>
        <taxon>Deinococcus</taxon>
    </lineage>
</organism>
<protein>
    <submittedName>
        <fullName evidence="2">Uncharacterized protein</fullName>
    </submittedName>
</protein>
<evidence type="ECO:0000313" key="3">
    <source>
        <dbReference type="Proteomes" id="UP001596317"/>
    </source>
</evidence>
<name>A0ABW1ZS34_9DEIO</name>
<evidence type="ECO:0000256" key="1">
    <source>
        <dbReference type="SAM" id="MobiDB-lite"/>
    </source>
</evidence>
<feature type="region of interest" description="Disordered" evidence="1">
    <location>
        <begin position="1"/>
        <end position="26"/>
    </location>
</feature>
<sequence>MLSPPHLRAHWLNELREAAGQGGERA</sequence>
<dbReference type="EMBL" id="JBHSWB010000003">
    <property type="protein sequence ID" value="MFC6663403.1"/>
    <property type="molecule type" value="Genomic_DNA"/>
</dbReference>
<evidence type="ECO:0000313" key="2">
    <source>
        <dbReference type="EMBL" id="MFC6663403.1"/>
    </source>
</evidence>
<comment type="caution">
    <text evidence="2">The sequence shown here is derived from an EMBL/GenBank/DDBJ whole genome shotgun (WGS) entry which is preliminary data.</text>
</comment>
<keyword evidence="3" id="KW-1185">Reference proteome</keyword>
<reference evidence="3" key="1">
    <citation type="journal article" date="2019" name="Int. J. Syst. Evol. Microbiol.">
        <title>The Global Catalogue of Microorganisms (GCM) 10K type strain sequencing project: providing services to taxonomists for standard genome sequencing and annotation.</title>
        <authorList>
            <consortium name="The Broad Institute Genomics Platform"/>
            <consortium name="The Broad Institute Genome Sequencing Center for Infectious Disease"/>
            <person name="Wu L."/>
            <person name="Ma J."/>
        </authorList>
    </citation>
    <scope>NUCLEOTIDE SEQUENCE [LARGE SCALE GENOMIC DNA]</scope>
    <source>
        <strain evidence="3">CCUG 63830</strain>
    </source>
</reference>
<dbReference type="RefSeq" id="WP_380059280.1">
    <property type="nucleotide sequence ID" value="NZ_JBHSWB010000003.1"/>
</dbReference>
<proteinExistence type="predicted"/>
<dbReference type="Proteomes" id="UP001596317">
    <property type="component" value="Unassembled WGS sequence"/>
</dbReference>